<gene>
    <name evidence="4" type="ORF">GTZ99_07230</name>
</gene>
<protein>
    <submittedName>
        <fullName evidence="4">Patatin-like phospholipase family protein</fullName>
    </submittedName>
</protein>
<accession>A0ABW9XCT1</accession>
<sequence>MPLRGTRLAANLHQQPTRESKIAQSDFVKALTAARNRYADVHGATCAKLTTTPDANADPSRDARPLNHRAVVLSGGSMRGAFGAGFLLGLQDIGQLPDSPEVITGISTGALQATFLFLAKQPVAADRTYEWLNPQVATMRSLPGSGRGQPLTKRSSQLGDLALAYSITAEKQILNRTHWSGLMGQFWYGSAGRLDPLRKRLMALISRETLRQVAVEACHGRVLLVGVTDFDDGYGYAIDMTELALDAYDGDASPKRIDAARATYVSTLLASSSVPGGAMPVTLRYRAIDVNGMNEGEATREHMFIDGGARYGVFLPNLSDGYDVTLLVNNGLAIEPATPGNPDLPTNKWSLYRMLERTAEDILETQVYQLSVGQVEYGAKTLRMAYLSGKQDMGGSPDMDAPDDHIYDAKSCRDWFAQDKKTAKPLQFYPNYMACVIDYGRKRGNLMQWNLKSQAAPDAIKSAPLQTNSRIPLPLGQ</sequence>
<evidence type="ECO:0000313" key="4">
    <source>
        <dbReference type="EMBL" id="NBC36349.1"/>
    </source>
</evidence>
<dbReference type="Proteomes" id="UP000753724">
    <property type="component" value="Unassembled WGS sequence"/>
</dbReference>
<evidence type="ECO:0000256" key="1">
    <source>
        <dbReference type="ARBA" id="ARBA00023098"/>
    </source>
</evidence>
<evidence type="ECO:0000259" key="3">
    <source>
        <dbReference type="PROSITE" id="PS51635"/>
    </source>
</evidence>
<dbReference type="RefSeq" id="WP_161717571.1">
    <property type="nucleotide sequence ID" value="NZ_JAAAPO010000002.1"/>
</dbReference>
<dbReference type="Pfam" id="PF01734">
    <property type="entry name" value="Patatin"/>
    <property type="match status" value="1"/>
</dbReference>
<name>A0ABW9XCT1_9SPHN</name>
<dbReference type="PROSITE" id="PS51635">
    <property type="entry name" value="PNPLA"/>
    <property type="match status" value="1"/>
</dbReference>
<keyword evidence="1 2" id="KW-0443">Lipid metabolism</keyword>
<feature type="active site" description="Proton acceptor" evidence="2">
    <location>
        <position position="306"/>
    </location>
</feature>
<organism evidence="4 5">
    <name type="scientific">Novosphingobium ovatum</name>
    <dbReference type="NCBI Taxonomy" id="1908523"/>
    <lineage>
        <taxon>Bacteria</taxon>
        <taxon>Pseudomonadati</taxon>
        <taxon>Pseudomonadota</taxon>
        <taxon>Alphaproteobacteria</taxon>
        <taxon>Sphingomonadales</taxon>
        <taxon>Sphingomonadaceae</taxon>
        <taxon>Novosphingobium</taxon>
    </lineage>
</organism>
<keyword evidence="5" id="KW-1185">Reference proteome</keyword>
<evidence type="ECO:0000313" key="5">
    <source>
        <dbReference type="Proteomes" id="UP000753724"/>
    </source>
</evidence>
<dbReference type="EMBL" id="JAAAPO010000002">
    <property type="protein sequence ID" value="NBC36349.1"/>
    <property type="molecule type" value="Genomic_DNA"/>
</dbReference>
<feature type="active site" description="Nucleophile" evidence="2">
    <location>
        <position position="107"/>
    </location>
</feature>
<proteinExistence type="predicted"/>
<feature type="short sequence motif" description="GXSXG" evidence="2">
    <location>
        <begin position="105"/>
        <end position="109"/>
    </location>
</feature>
<dbReference type="InterPro" id="IPR016035">
    <property type="entry name" value="Acyl_Trfase/lysoPLipase"/>
</dbReference>
<dbReference type="SUPFAM" id="SSF52151">
    <property type="entry name" value="FabD/lysophospholipase-like"/>
    <property type="match status" value="1"/>
</dbReference>
<feature type="short sequence motif" description="DGA/G" evidence="2">
    <location>
        <begin position="306"/>
        <end position="308"/>
    </location>
</feature>
<keyword evidence="2" id="KW-0378">Hydrolase</keyword>
<dbReference type="Gene3D" id="3.40.1090.10">
    <property type="entry name" value="Cytosolic phospholipase A2 catalytic domain"/>
    <property type="match status" value="1"/>
</dbReference>
<comment type="caution">
    <text evidence="4">The sequence shown here is derived from an EMBL/GenBank/DDBJ whole genome shotgun (WGS) entry which is preliminary data.</text>
</comment>
<keyword evidence="2" id="KW-0442">Lipid degradation</keyword>
<comment type="caution">
    <text evidence="2">Lacks conserved residue(s) required for the propagation of feature annotation.</text>
</comment>
<reference evidence="5" key="1">
    <citation type="submission" date="2020-01" db="EMBL/GenBank/DDBJ databases">
        <title>Sphingomonas sp. strain CSW-10.</title>
        <authorList>
            <person name="Chen W.-M."/>
        </authorList>
    </citation>
    <scope>NUCLEOTIDE SEQUENCE [LARGE SCALE GENOMIC DNA]</scope>
    <source>
        <strain evidence="5">FSY-8</strain>
    </source>
</reference>
<evidence type="ECO:0000256" key="2">
    <source>
        <dbReference type="PROSITE-ProRule" id="PRU01161"/>
    </source>
</evidence>
<dbReference type="InterPro" id="IPR002641">
    <property type="entry name" value="PNPLA_dom"/>
</dbReference>
<feature type="domain" description="PNPLA" evidence="3">
    <location>
        <begin position="71"/>
        <end position="320"/>
    </location>
</feature>